<evidence type="ECO:0000256" key="5">
    <source>
        <dbReference type="ARBA" id="ARBA00032523"/>
    </source>
</evidence>
<gene>
    <name evidence="8" type="ORF">APY04_1565</name>
</gene>
<dbReference type="OrthoDB" id="7580479at2"/>
<dbReference type="SUPFAM" id="SSF51366">
    <property type="entry name" value="Ribulose-phoshate binding barrel"/>
    <property type="match status" value="1"/>
</dbReference>
<evidence type="ECO:0000256" key="7">
    <source>
        <dbReference type="PIRSR" id="PIRSR015957-1"/>
    </source>
</evidence>
<comment type="caution">
    <text evidence="8">The sequence shown here is derived from an EMBL/GenBank/DDBJ whole genome shotgun (WGS) entry which is preliminary data.</text>
</comment>
<evidence type="ECO:0000256" key="2">
    <source>
        <dbReference type="ARBA" id="ARBA00012553"/>
    </source>
</evidence>
<accession>A0A109BK72</accession>
<reference evidence="8 9" key="1">
    <citation type="submission" date="2015-10" db="EMBL/GenBank/DDBJ databases">
        <title>Transcriptomic analysis of a linuron degrading triple-species bacterial consortium.</title>
        <authorList>
            <person name="Albers P."/>
        </authorList>
    </citation>
    <scope>NUCLEOTIDE SEQUENCE [LARGE SCALE GENOMIC DNA]</scope>
    <source>
        <strain evidence="8 9">WDL6</strain>
    </source>
</reference>
<dbReference type="PATRIC" id="fig|121290.4.peg.2809"/>
<evidence type="ECO:0000256" key="3">
    <source>
        <dbReference type="ARBA" id="ARBA00023239"/>
    </source>
</evidence>
<dbReference type="GO" id="GO:0016829">
    <property type="term" value="F:lyase activity"/>
    <property type="evidence" value="ECO:0007669"/>
    <property type="project" value="UniProtKB-KW"/>
</dbReference>
<dbReference type="Pfam" id="PF04476">
    <property type="entry name" value="4HFCP_synth"/>
    <property type="match status" value="1"/>
</dbReference>
<feature type="active site" description="Schiff-base intermediate with substrate" evidence="7">
    <location>
        <position position="28"/>
    </location>
</feature>
<keyword evidence="9" id="KW-1185">Reference proteome</keyword>
<proteinExistence type="predicted"/>
<dbReference type="STRING" id="121290.APY04_1565"/>
<comment type="catalytic activity">
    <reaction evidence="6">
        <text>2 D-glyceraldehyde 3-phosphate = 4-(hydroxymethyl)-2-furancarboxaldehyde phosphate + phosphate + 2 H2O</text>
        <dbReference type="Rhea" id="RHEA:43536"/>
        <dbReference type="ChEBI" id="CHEBI:15377"/>
        <dbReference type="ChEBI" id="CHEBI:43474"/>
        <dbReference type="ChEBI" id="CHEBI:59776"/>
        <dbReference type="ChEBI" id="CHEBI:83407"/>
        <dbReference type="EC" id="4.2.3.153"/>
    </reaction>
</comment>
<dbReference type="InterPro" id="IPR007565">
    <property type="entry name" value="4HFCP_synth"/>
</dbReference>
<keyword evidence="4" id="KW-0704">Schiff base</keyword>
<dbReference type="RefSeq" id="WP_083509585.1">
    <property type="nucleotide sequence ID" value="NZ_LMTR01000045.1"/>
</dbReference>
<evidence type="ECO:0000313" key="8">
    <source>
        <dbReference type="EMBL" id="KWT69482.1"/>
    </source>
</evidence>
<name>A0A109BK72_HYPSL</name>
<protein>
    <recommendedName>
        <fullName evidence="2">(5-formylfuran-3-yl)methyl phosphate synthase</fullName>
        <ecNumber evidence="2">4.2.3.153</ecNumber>
    </recommendedName>
    <alternativeName>
        <fullName evidence="5">4-(hydroxymethyl)-2-furancarboxaldehyde-phosphate synthase</fullName>
    </alternativeName>
</protein>
<feature type="active site" description="Proton acceptor" evidence="7">
    <location>
        <position position="86"/>
    </location>
</feature>
<evidence type="ECO:0000256" key="4">
    <source>
        <dbReference type="ARBA" id="ARBA00023270"/>
    </source>
</evidence>
<evidence type="ECO:0000256" key="6">
    <source>
        <dbReference type="ARBA" id="ARBA00047628"/>
    </source>
</evidence>
<dbReference type="InterPro" id="IPR011060">
    <property type="entry name" value="RibuloseP-bd_barrel"/>
</dbReference>
<dbReference type="EC" id="4.2.3.153" evidence="2"/>
<evidence type="ECO:0000313" key="9">
    <source>
        <dbReference type="Proteomes" id="UP000059074"/>
    </source>
</evidence>
<keyword evidence="3" id="KW-0456">Lyase</keyword>
<dbReference type="Proteomes" id="UP000059074">
    <property type="component" value="Unassembled WGS sequence"/>
</dbReference>
<dbReference type="EMBL" id="LMTR01000045">
    <property type="protein sequence ID" value="KWT69482.1"/>
    <property type="molecule type" value="Genomic_DNA"/>
</dbReference>
<sequence length="251" mass="24951">MARMLASVTDEHEAQLVVSLGADIVDAKDPGAGALGALPFARVEAIRAALPAHVPVSATVGDPSDDVEAIASAAIRMADTGIEIVKVGLSMRHAPEANLARLGTLDLGGAQLVGVLLADHGVDPALIAHAAAAGCVGLMLDTAAKGQGSLSDIVPAEQLAAFVAAVQAAGMFAGLAGSLRVNHVAPLIALGPDVLGFRGGLCRAGDRTGALDAEAIAAVRQAVSVCSAARDDACRVPMPDAMAPAQTEGLI</sequence>
<comment type="function">
    <text evidence="1">Catalyzes the formation of 4-(hydroxymethyl)-2-furancarboxaldehyde phosphate (4-HFC-P) from two molecules of glyceraldehyde-3-P (GA-3-P).</text>
</comment>
<organism evidence="8 9">
    <name type="scientific">Hyphomicrobium sulfonivorans</name>
    <dbReference type="NCBI Taxonomy" id="121290"/>
    <lineage>
        <taxon>Bacteria</taxon>
        <taxon>Pseudomonadati</taxon>
        <taxon>Pseudomonadota</taxon>
        <taxon>Alphaproteobacteria</taxon>
        <taxon>Hyphomicrobiales</taxon>
        <taxon>Hyphomicrobiaceae</taxon>
        <taxon>Hyphomicrobium</taxon>
    </lineage>
</organism>
<dbReference type="AlphaFoldDB" id="A0A109BK72"/>
<dbReference type="PIRSF" id="PIRSF015957">
    <property type="entry name" value="UCP015957"/>
    <property type="match status" value="1"/>
</dbReference>
<evidence type="ECO:0000256" key="1">
    <source>
        <dbReference type="ARBA" id="ARBA00003810"/>
    </source>
</evidence>